<dbReference type="AlphaFoldDB" id="A0A1H9FT41"/>
<protein>
    <submittedName>
        <fullName evidence="2">Putative hydrolase of the HAD superfamily</fullName>
    </submittedName>
</protein>
<sequence>MNNVDLKQIKAVAFDIDGTLYRAWKFNLRIAPYFLFHSFFFLKYGLVRNIMHRTEPTPEFVKLQASHMAKKLKCSPEEAEQRLEKIIYKGLEKYFVNLKPCKGALEFIHKLKDNGYKLGLLSDFPPEQKGDIWGVRDLCDVVLGSEEAGALKPDPTPFLRLAKEFNLPPEQILYVGNHHKYDILGAHNAGMKTAWLILPHCGWIGKKSKIADLTFWHYNQLSDWFFGSE</sequence>
<dbReference type="InterPro" id="IPR051540">
    <property type="entry name" value="S-2-haloacid_dehalogenase"/>
</dbReference>
<keyword evidence="3" id="KW-1185">Reference proteome</keyword>
<dbReference type="PANTHER" id="PTHR43316">
    <property type="entry name" value="HYDROLASE, HALOACID DELAHOGENASE-RELATED"/>
    <property type="match status" value="1"/>
</dbReference>
<dbReference type="Gene3D" id="3.40.50.1000">
    <property type="entry name" value="HAD superfamily/HAD-like"/>
    <property type="match status" value="1"/>
</dbReference>
<dbReference type="SFLD" id="SFLDS00003">
    <property type="entry name" value="Haloacid_Dehalogenase"/>
    <property type="match status" value="1"/>
</dbReference>
<dbReference type="SUPFAM" id="SSF56784">
    <property type="entry name" value="HAD-like"/>
    <property type="match status" value="1"/>
</dbReference>
<organism evidence="2 3">
    <name type="scientific">Treponema bryantii</name>
    <dbReference type="NCBI Taxonomy" id="163"/>
    <lineage>
        <taxon>Bacteria</taxon>
        <taxon>Pseudomonadati</taxon>
        <taxon>Spirochaetota</taxon>
        <taxon>Spirochaetia</taxon>
        <taxon>Spirochaetales</taxon>
        <taxon>Treponemataceae</taxon>
        <taxon>Treponema</taxon>
    </lineage>
</organism>
<evidence type="ECO:0000313" key="2">
    <source>
        <dbReference type="EMBL" id="SEQ40919.1"/>
    </source>
</evidence>
<dbReference type="InterPro" id="IPR006439">
    <property type="entry name" value="HAD-SF_hydro_IA"/>
</dbReference>
<evidence type="ECO:0000256" key="1">
    <source>
        <dbReference type="ARBA" id="ARBA00022801"/>
    </source>
</evidence>
<reference evidence="2 3" key="1">
    <citation type="submission" date="2016-10" db="EMBL/GenBank/DDBJ databases">
        <authorList>
            <person name="de Groot N.N."/>
        </authorList>
    </citation>
    <scope>NUCLEOTIDE SEQUENCE [LARGE SCALE GENOMIC DNA]</scope>
    <source>
        <strain evidence="2 3">B25</strain>
    </source>
</reference>
<dbReference type="SFLD" id="SFLDG01129">
    <property type="entry name" value="C1.5:_HAD__Beta-PGM__Phosphata"/>
    <property type="match status" value="1"/>
</dbReference>
<dbReference type="Pfam" id="PF00702">
    <property type="entry name" value="Hydrolase"/>
    <property type="match status" value="1"/>
</dbReference>
<keyword evidence="1 2" id="KW-0378">Hydrolase</keyword>
<dbReference type="NCBIfam" id="TIGR01549">
    <property type="entry name" value="HAD-SF-IA-v1"/>
    <property type="match status" value="1"/>
</dbReference>
<accession>A0A1H9FT41</accession>
<dbReference type="STRING" id="163.SAMN04487775_1095"/>
<dbReference type="OrthoDB" id="9794086at2"/>
<dbReference type="RefSeq" id="WP_074643059.1">
    <property type="nucleotide sequence ID" value="NZ_AP025286.1"/>
</dbReference>
<dbReference type="InterPro" id="IPR023214">
    <property type="entry name" value="HAD_sf"/>
</dbReference>
<dbReference type="Proteomes" id="UP000182360">
    <property type="component" value="Unassembled WGS sequence"/>
</dbReference>
<evidence type="ECO:0000313" key="3">
    <source>
        <dbReference type="Proteomes" id="UP000182360"/>
    </source>
</evidence>
<name>A0A1H9FT41_9SPIR</name>
<gene>
    <name evidence="2" type="ORF">SAMN04487977_104146</name>
</gene>
<proteinExistence type="predicted"/>
<dbReference type="GO" id="GO:0016787">
    <property type="term" value="F:hydrolase activity"/>
    <property type="evidence" value="ECO:0007669"/>
    <property type="project" value="UniProtKB-KW"/>
</dbReference>
<dbReference type="InterPro" id="IPR036412">
    <property type="entry name" value="HAD-like_sf"/>
</dbReference>
<dbReference type="EMBL" id="FOFU01000004">
    <property type="protein sequence ID" value="SEQ40919.1"/>
    <property type="molecule type" value="Genomic_DNA"/>
</dbReference>